<evidence type="ECO:0000256" key="3">
    <source>
        <dbReference type="RuleBase" id="RU000363"/>
    </source>
</evidence>
<comment type="caution">
    <text evidence="6">The sequence shown here is derived from an EMBL/GenBank/DDBJ whole genome shotgun (WGS) entry which is preliminary data.</text>
</comment>
<accession>A0AAJ1SSA4</accession>
<dbReference type="PRINTS" id="PR00080">
    <property type="entry name" value="SDRFAMILY"/>
</dbReference>
<dbReference type="PANTHER" id="PTHR43086:SF3">
    <property type="entry name" value="NADP-DEPENDENT 3-HYDROXY ACID DEHYDROGENASE YDFG"/>
    <property type="match status" value="1"/>
</dbReference>
<dbReference type="FunFam" id="3.40.50.720:FF:000047">
    <property type="entry name" value="NADP-dependent L-serine/L-allo-threonine dehydrogenase"/>
    <property type="match status" value="1"/>
</dbReference>
<dbReference type="Proteomes" id="UP001239267">
    <property type="component" value="Unassembled WGS sequence"/>
</dbReference>
<keyword evidence="2" id="KW-0560">Oxidoreductase</keyword>
<organism evidence="6 7">
    <name type="scientific">Pseudarthrobacter niigatensis</name>
    <dbReference type="NCBI Taxonomy" id="369935"/>
    <lineage>
        <taxon>Bacteria</taxon>
        <taxon>Bacillati</taxon>
        <taxon>Actinomycetota</taxon>
        <taxon>Actinomycetes</taxon>
        <taxon>Micrococcales</taxon>
        <taxon>Micrococcaceae</taxon>
        <taxon>Pseudarthrobacter</taxon>
    </lineage>
</organism>
<dbReference type="PRINTS" id="PR00081">
    <property type="entry name" value="GDHRDH"/>
</dbReference>
<dbReference type="GO" id="GO:0016616">
    <property type="term" value="F:oxidoreductase activity, acting on the CH-OH group of donors, NAD or NADP as acceptor"/>
    <property type="evidence" value="ECO:0007669"/>
    <property type="project" value="UniProtKB-ARBA"/>
</dbReference>
<sequence>MPFSDYTTALVTGASTGMGAAIAERLAKRGLTVHAVARNEERLAELADRTGAVPYVVDLTDTAALAAVVRDLKVDVLVNCAGVSRPGNILDSSEQDIDELVDVNLRGLLQLTRLVLPGMVERDLGHVVNISSIAGVYNFYGHTVYHATKAAVHQISRQLRNDTVGKRIRVTEICPGRVETEIFGRNMGGSPEAMEEAWKTFYEGYESLTTDDIVNALDYAIETPRHVNVGMLELMPTFQVPGGLTFDRREPTAWRPPGTSTTTTR</sequence>
<evidence type="ECO:0000313" key="7">
    <source>
        <dbReference type="Proteomes" id="UP001239267"/>
    </source>
</evidence>
<reference evidence="6 7" key="1">
    <citation type="submission" date="2023-07" db="EMBL/GenBank/DDBJ databases">
        <title>Sorghum-associated microbial communities from plants grown in Nebraska, USA.</title>
        <authorList>
            <person name="Schachtman D."/>
        </authorList>
    </citation>
    <scope>NUCLEOTIDE SEQUENCE [LARGE SCALE GENOMIC DNA]</scope>
    <source>
        <strain evidence="6 7">DS1001</strain>
    </source>
</reference>
<comment type="similarity">
    <text evidence="1 3">Belongs to the short-chain dehydrogenases/reductases (SDR) family.</text>
</comment>
<dbReference type="RefSeq" id="WP_307358933.1">
    <property type="nucleotide sequence ID" value="NZ_JAUSTB010000004.1"/>
</dbReference>
<dbReference type="SMART" id="SM00822">
    <property type="entry name" value="PKS_KR"/>
    <property type="match status" value="1"/>
</dbReference>
<evidence type="ECO:0000256" key="1">
    <source>
        <dbReference type="ARBA" id="ARBA00006484"/>
    </source>
</evidence>
<feature type="region of interest" description="Disordered" evidence="4">
    <location>
        <begin position="246"/>
        <end position="265"/>
    </location>
</feature>
<feature type="domain" description="Ketoreductase" evidence="5">
    <location>
        <begin position="7"/>
        <end position="181"/>
    </location>
</feature>
<evidence type="ECO:0000256" key="4">
    <source>
        <dbReference type="SAM" id="MobiDB-lite"/>
    </source>
</evidence>
<dbReference type="InterPro" id="IPR057326">
    <property type="entry name" value="KR_dom"/>
</dbReference>
<dbReference type="EMBL" id="JAUSTB010000004">
    <property type="protein sequence ID" value="MDQ0145831.1"/>
    <property type="molecule type" value="Genomic_DNA"/>
</dbReference>
<dbReference type="InterPro" id="IPR002347">
    <property type="entry name" value="SDR_fam"/>
</dbReference>
<proteinExistence type="inferred from homology"/>
<evidence type="ECO:0000256" key="2">
    <source>
        <dbReference type="ARBA" id="ARBA00023002"/>
    </source>
</evidence>
<dbReference type="AlphaFoldDB" id="A0AAJ1SSA4"/>
<keyword evidence="7" id="KW-1185">Reference proteome</keyword>
<dbReference type="Gene3D" id="3.40.50.720">
    <property type="entry name" value="NAD(P)-binding Rossmann-like Domain"/>
    <property type="match status" value="1"/>
</dbReference>
<evidence type="ECO:0000313" key="6">
    <source>
        <dbReference type="EMBL" id="MDQ0145831.1"/>
    </source>
</evidence>
<dbReference type="Pfam" id="PF00106">
    <property type="entry name" value="adh_short"/>
    <property type="match status" value="1"/>
</dbReference>
<gene>
    <name evidence="6" type="ORF">J2T23_001723</name>
</gene>
<dbReference type="SUPFAM" id="SSF51735">
    <property type="entry name" value="NAD(P)-binding Rossmann-fold domains"/>
    <property type="match status" value="1"/>
</dbReference>
<evidence type="ECO:0000259" key="5">
    <source>
        <dbReference type="SMART" id="SM00822"/>
    </source>
</evidence>
<dbReference type="InterPro" id="IPR036291">
    <property type="entry name" value="NAD(P)-bd_dom_sf"/>
</dbReference>
<name>A0AAJ1SSA4_9MICC</name>
<protein>
    <submittedName>
        <fullName evidence="6">NADP-dependent 3-hydroxy acid dehydrogenase YdfG</fullName>
    </submittedName>
</protein>
<dbReference type="PANTHER" id="PTHR43086">
    <property type="entry name" value="VERY-LONG-CHAIN 3-OXOOACYL-COA REDUCTASE"/>
    <property type="match status" value="1"/>
</dbReference>